<proteinExistence type="predicted"/>
<name>A0A8B7V895_CASCN</name>
<dbReference type="KEGG" id="ccan:109692004"/>
<gene>
    <name evidence="2" type="primary">LOC109692004</name>
</gene>
<feature type="region of interest" description="Disordered" evidence="1">
    <location>
        <begin position="1"/>
        <end position="124"/>
    </location>
</feature>
<feature type="compositionally biased region" description="Basic and acidic residues" evidence="1">
    <location>
        <begin position="259"/>
        <end position="269"/>
    </location>
</feature>
<feature type="compositionally biased region" description="Low complexity" evidence="1">
    <location>
        <begin position="195"/>
        <end position="212"/>
    </location>
</feature>
<organism evidence="2">
    <name type="scientific">Castor canadensis</name>
    <name type="common">American beaver</name>
    <dbReference type="NCBI Taxonomy" id="51338"/>
    <lineage>
        <taxon>Eukaryota</taxon>
        <taxon>Metazoa</taxon>
        <taxon>Chordata</taxon>
        <taxon>Craniata</taxon>
        <taxon>Vertebrata</taxon>
        <taxon>Euteleostomi</taxon>
        <taxon>Mammalia</taxon>
        <taxon>Eutheria</taxon>
        <taxon>Euarchontoglires</taxon>
        <taxon>Glires</taxon>
        <taxon>Rodentia</taxon>
        <taxon>Castorimorpha</taxon>
        <taxon>Castoridae</taxon>
        <taxon>Castor</taxon>
    </lineage>
</organism>
<feature type="region of interest" description="Disordered" evidence="1">
    <location>
        <begin position="170"/>
        <end position="367"/>
    </location>
</feature>
<dbReference type="RefSeq" id="XP_020027923.1">
    <property type="nucleotide sequence ID" value="XM_020172334.1"/>
</dbReference>
<dbReference type="AlphaFoldDB" id="A0A8B7V895"/>
<sequence>MEQSPNPASAPRATVAEGSRLPRALRRPARSLARCPLCFAPSRAGPVPLRPPRPLLSPEPEGPAPPPPLKPAPPPTPASPPPPRAPAPASRLLSLHGRLAPRVPPTSEPRVSQTQASVPPWHSLPRPNLGLSCPSFPPPPSSPCPGWAYPLPPLVARCPARFQVAASFSGPEALDGDQDGHGTPGVTCPGGQQGAGRPESAGGPRARGPGARCNPSGPPLCFPPLLGTPLAGRSPATPSWIVSPRGQEGALCWGGRCPEPQRERTGSERRGRKRLPPSAGLRGRKGDSREGGARMPQGLVKLGADKSSEKFQTQPRRRIGKREAGGNQLRPDKPGSRAEVSNRAGPPLGGYQDLQERVWVQVSNPPP</sequence>
<reference evidence="2" key="1">
    <citation type="submission" date="2025-08" db="UniProtKB">
        <authorList>
            <consortium name="RefSeq"/>
        </authorList>
    </citation>
    <scope>IDENTIFICATION</scope>
    <source>
        <tissue evidence="2">Leukocyte</tissue>
    </source>
</reference>
<feature type="compositionally biased region" description="Pro residues" evidence="1">
    <location>
        <begin position="48"/>
        <end position="86"/>
    </location>
</feature>
<evidence type="ECO:0000256" key="1">
    <source>
        <dbReference type="SAM" id="MobiDB-lite"/>
    </source>
</evidence>
<evidence type="ECO:0000313" key="2">
    <source>
        <dbReference type="RefSeq" id="XP_020027923.1"/>
    </source>
</evidence>
<protein>
    <submittedName>
        <fullName evidence="2">Proline-rich protein 2-like</fullName>
    </submittedName>
</protein>
<accession>A0A8B7V895</accession>